<sequence>MVQRFDVSARFAAGAQYVAGRLGPGSSGSSHSVVDPATGEGVHTYELAGAADVDAAVGAARRAFPEWAGATPGERSDAMHRWAARLTELTGEFVYAESLQCGKPLKLSAEFDVPGSFDNVAFFAGAARQLTGVAAAEYSGEHTSYVRREPLGVIGSIAPWNYPLQMAAWKILPAVAAGNTIVLKPSELTPLTSLMFAEAAREAGIPDGVINIVTGAGAEAGEALVGHPDVAMTSFTGSTAVGRRVAEIASASPTAAKRLHLELGGKAPFVVFDDADVEAAAHGAVAGALINTGQDCTAATRAYVQRPLYEEFVGAVADLMSGVRVGDPFAQDTDLGPLISHAQRDRVAGFVDRARGYATVVTGGEAPGGDLARGAYYRPTLVRDAPQDSEIVQREVFGPVLAVLPFDSDDEGIALANDTPYGLAASAWSRDVFRTGRCAREIQAGCVWINDHIPIISEMPHGGYKASGYGKDMSAYSFEEYTQIKHVMSENTGVARKDWHRTVFGDR</sequence>
<evidence type="ECO:0000256" key="1">
    <source>
        <dbReference type="ARBA" id="ARBA00023002"/>
    </source>
</evidence>
<dbReference type="InterPro" id="IPR029510">
    <property type="entry name" value="Ald_DH_CS_GLU"/>
</dbReference>
<evidence type="ECO:0000256" key="3">
    <source>
        <dbReference type="RuleBase" id="RU003345"/>
    </source>
</evidence>
<accession>A0ABT6ZU62</accession>
<feature type="domain" description="Aldehyde dehydrogenase" evidence="4">
    <location>
        <begin position="29"/>
        <end position="487"/>
    </location>
</feature>
<dbReference type="SUPFAM" id="SSF53720">
    <property type="entry name" value="ALDH-like"/>
    <property type="match status" value="1"/>
</dbReference>
<dbReference type="InterPro" id="IPR016161">
    <property type="entry name" value="Ald_DH/histidinol_DH"/>
</dbReference>
<evidence type="ECO:0000259" key="4">
    <source>
        <dbReference type="Pfam" id="PF00171"/>
    </source>
</evidence>
<name>A0ABT6ZU62_9ACTN</name>
<reference evidence="5 6" key="1">
    <citation type="submission" date="2023-05" db="EMBL/GenBank/DDBJ databases">
        <title>Streptantibioticus silvisoli sp. nov., acidotolerant actinomycetes 1 from pine litter.</title>
        <authorList>
            <person name="Swiecimska M."/>
            <person name="Golinska P."/>
            <person name="Sangal V."/>
            <person name="Wachnowicz B."/>
            <person name="Goodfellow M."/>
        </authorList>
    </citation>
    <scope>NUCLEOTIDE SEQUENCE [LARGE SCALE GENOMIC DNA]</scope>
    <source>
        <strain evidence="5 6">DSM 42109</strain>
    </source>
</reference>
<dbReference type="InterPro" id="IPR016160">
    <property type="entry name" value="Ald_DH_CS_CYS"/>
</dbReference>
<proteinExistence type="inferred from homology"/>
<dbReference type="InterPro" id="IPR016163">
    <property type="entry name" value="Ald_DH_C"/>
</dbReference>
<keyword evidence="1 3" id="KW-0560">Oxidoreductase</keyword>
<gene>
    <name evidence="5" type="ORF">NMN56_011630</name>
</gene>
<dbReference type="InterPro" id="IPR016162">
    <property type="entry name" value="Ald_DH_N"/>
</dbReference>
<organism evidence="5 6">
    <name type="scientific">Streptomyces iconiensis</name>
    <dbReference type="NCBI Taxonomy" id="1384038"/>
    <lineage>
        <taxon>Bacteria</taxon>
        <taxon>Bacillati</taxon>
        <taxon>Actinomycetota</taxon>
        <taxon>Actinomycetes</taxon>
        <taxon>Kitasatosporales</taxon>
        <taxon>Streptomycetaceae</taxon>
        <taxon>Streptomyces</taxon>
    </lineage>
</organism>
<dbReference type="InterPro" id="IPR015590">
    <property type="entry name" value="Aldehyde_DH_dom"/>
</dbReference>
<dbReference type="NCBIfam" id="NF010000">
    <property type="entry name" value="PRK13473.1"/>
    <property type="match status" value="1"/>
</dbReference>
<dbReference type="PROSITE" id="PS00687">
    <property type="entry name" value="ALDEHYDE_DEHYDR_GLU"/>
    <property type="match status" value="1"/>
</dbReference>
<dbReference type="PANTHER" id="PTHR11699">
    <property type="entry name" value="ALDEHYDE DEHYDROGENASE-RELATED"/>
    <property type="match status" value="1"/>
</dbReference>
<protein>
    <submittedName>
        <fullName evidence="5">Gamma-aminobutyraldehyde dehydrogenase</fullName>
    </submittedName>
</protein>
<feature type="active site" evidence="2">
    <location>
        <position position="262"/>
    </location>
</feature>
<dbReference type="Gene3D" id="3.40.309.10">
    <property type="entry name" value="Aldehyde Dehydrogenase, Chain A, domain 2"/>
    <property type="match status" value="1"/>
</dbReference>
<evidence type="ECO:0000256" key="2">
    <source>
        <dbReference type="PROSITE-ProRule" id="PRU10007"/>
    </source>
</evidence>
<dbReference type="Gene3D" id="3.40.605.10">
    <property type="entry name" value="Aldehyde Dehydrogenase, Chain A, domain 1"/>
    <property type="match status" value="1"/>
</dbReference>
<evidence type="ECO:0000313" key="6">
    <source>
        <dbReference type="Proteomes" id="UP001214441"/>
    </source>
</evidence>
<evidence type="ECO:0000313" key="5">
    <source>
        <dbReference type="EMBL" id="MDJ1132588.1"/>
    </source>
</evidence>
<comment type="similarity">
    <text evidence="3">Belongs to the aldehyde dehydrogenase family.</text>
</comment>
<comment type="caution">
    <text evidence="5">The sequence shown here is derived from an EMBL/GenBank/DDBJ whole genome shotgun (WGS) entry which is preliminary data.</text>
</comment>
<dbReference type="RefSeq" id="WP_274044066.1">
    <property type="nucleotide sequence ID" value="NZ_JANCPR020000009.1"/>
</dbReference>
<dbReference type="PROSITE" id="PS00070">
    <property type="entry name" value="ALDEHYDE_DEHYDR_CYS"/>
    <property type="match status" value="1"/>
</dbReference>
<keyword evidence="6" id="KW-1185">Reference proteome</keyword>
<dbReference type="EMBL" id="JANCPR020000009">
    <property type="protein sequence ID" value="MDJ1132588.1"/>
    <property type="molecule type" value="Genomic_DNA"/>
</dbReference>
<dbReference type="Pfam" id="PF00171">
    <property type="entry name" value="Aldedh"/>
    <property type="match status" value="1"/>
</dbReference>
<dbReference type="Proteomes" id="UP001214441">
    <property type="component" value="Unassembled WGS sequence"/>
</dbReference>